<dbReference type="GO" id="GO:0003924">
    <property type="term" value="F:GTPase activity"/>
    <property type="evidence" value="ECO:0007669"/>
    <property type="project" value="InterPro"/>
</dbReference>
<comment type="function">
    <text evidence="7">Translation factor necessary for the incorporation of selenocysteine into proteins. It probably replaces EF-Tu for the insertion of selenocysteine directed by the UGA codon. SelB binds GTP and GDP.</text>
</comment>
<dbReference type="InterPro" id="IPR009001">
    <property type="entry name" value="Transl_elong_EF1A/Init_IF2_C"/>
</dbReference>
<evidence type="ECO:0000256" key="1">
    <source>
        <dbReference type="ARBA" id="ARBA00004496"/>
    </source>
</evidence>
<dbReference type="SUPFAM" id="SSF50447">
    <property type="entry name" value="Translation proteins"/>
    <property type="match status" value="1"/>
</dbReference>
<dbReference type="InterPro" id="IPR057335">
    <property type="entry name" value="Beta-barrel_SelB"/>
</dbReference>
<feature type="domain" description="Tr-type G" evidence="10">
    <location>
        <begin position="80"/>
        <end position="253"/>
    </location>
</feature>
<dbReference type="PANTHER" id="PTHR43721:SF22">
    <property type="entry name" value="ELONGATION FACTOR TU, MITOCHONDRIAL"/>
    <property type="match status" value="1"/>
</dbReference>
<evidence type="ECO:0000256" key="3">
    <source>
        <dbReference type="ARBA" id="ARBA00022490"/>
    </source>
</evidence>
<dbReference type="InterPro" id="IPR009000">
    <property type="entry name" value="Transl_B-barrel_sf"/>
</dbReference>
<dbReference type="InterPro" id="IPR005225">
    <property type="entry name" value="Small_GTP-bd"/>
</dbReference>
<comment type="caution">
    <text evidence="11">The sequence shown here is derived from an EMBL/GenBank/DDBJ whole genome shotgun (WGS) entry which is preliminary data.</text>
</comment>
<dbReference type="CDD" id="cd03696">
    <property type="entry name" value="SelB_II"/>
    <property type="match status" value="1"/>
</dbReference>
<dbReference type="Proteomes" id="UP000732377">
    <property type="component" value="Unassembled WGS sequence"/>
</dbReference>
<evidence type="ECO:0000256" key="6">
    <source>
        <dbReference type="ARBA" id="ARBA00023134"/>
    </source>
</evidence>
<dbReference type="InterPro" id="IPR050055">
    <property type="entry name" value="EF-Tu_GTPase"/>
</dbReference>
<dbReference type="InterPro" id="IPR036388">
    <property type="entry name" value="WH-like_DNA-bd_sf"/>
</dbReference>
<proteinExistence type="predicted"/>
<evidence type="ECO:0000256" key="5">
    <source>
        <dbReference type="ARBA" id="ARBA00022917"/>
    </source>
</evidence>
<dbReference type="InterPro" id="IPR000795">
    <property type="entry name" value="T_Tr_GTP-bd_dom"/>
</dbReference>
<dbReference type="Gene3D" id="3.40.50.300">
    <property type="entry name" value="P-loop containing nucleotide triphosphate hydrolases"/>
    <property type="match status" value="1"/>
</dbReference>
<dbReference type="InterPro" id="IPR036390">
    <property type="entry name" value="WH_DNA-bd_sf"/>
</dbReference>
<dbReference type="GO" id="GO:0005829">
    <property type="term" value="C:cytosol"/>
    <property type="evidence" value="ECO:0007669"/>
    <property type="project" value="TreeGrafter"/>
</dbReference>
<keyword evidence="3" id="KW-0963">Cytoplasm</keyword>
<dbReference type="AlphaFoldDB" id="A0A953I9Y7"/>
<dbReference type="EMBL" id="PIUK01000107">
    <property type="protein sequence ID" value="MBY6276764.1"/>
    <property type="molecule type" value="Genomic_DNA"/>
</dbReference>
<evidence type="ECO:0000256" key="4">
    <source>
        <dbReference type="ARBA" id="ARBA00022741"/>
    </source>
</evidence>
<gene>
    <name evidence="11" type="primary">selB</name>
    <name evidence="11" type="ORF">CWE10_11240</name>
</gene>
<dbReference type="InterPro" id="IPR015190">
    <property type="entry name" value="Elong_fac_SelB-wing-hlx_typ-2"/>
</dbReference>
<dbReference type="PROSITE" id="PS51722">
    <property type="entry name" value="G_TR_2"/>
    <property type="match status" value="1"/>
</dbReference>
<dbReference type="GO" id="GO:0001514">
    <property type="term" value="P:selenocysteine incorporation"/>
    <property type="evidence" value="ECO:0007669"/>
    <property type="project" value="InterPro"/>
</dbReference>
<accession>A0A953I9Y7</accession>
<keyword evidence="5" id="KW-0648">Protein biosynthesis</keyword>
<dbReference type="Pfam" id="PF25461">
    <property type="entry name" value="Beta-barrel_SelB"/>
    <property type="match status" value="1"/>
</dbReference>
<evidence type="ECO:0000256" key="9">
    <source>
        <dbReference type="SAM" id="MobiDB-lite"/>
    </source>
</evidence>
<dbReference type="InterPro" id="IPR027417">
    <property type="entry name" value="P-loop_NTPase"/>
</dbReference>
<dbReference type="NCBIfam" id="TIGR00475">
    <property type="entry name" value="selB"/>
    <property type="match status" value="1"/>
</dbReference>
<comment type="subcellular location">
    <subcellularLocation>
        <location evidence="1">Cytoplasm</location>
    </subcellularLocation>
</comment>
<dbReference type="GO" id="GO:0003723">
    <property type="term" value="F:RNA binding"/>
    <property type="evidence" value="ECO:0007669"/>
    <property type="project" value="InterPro"/>
</dbReference>
<dbReference type="InterPro" id="IPR004161">
    <property type="entry name" value="EFTu-like_2"/>
</dbReference>
<dbReference type="SUPFAM" id="SSF52540">
    <property type="entry name" value="P-loop containing nucleoside triphosphate hydrolases"/>
    <property type="match status" value="1"/>
</dbReference>
<dbReference type="InterPro" id="IPR004535">
    <property type="entry name" value="Transl_elong_SelB"/>
</dbReference>
<feature type="region of interest" description="Disordered" evidence="9">
    <location>
        <begin position="1"/>
        <end position="76"/>
    </location>
</feature>
<organism evidence="11 12">
    <name type="scientific">Symbiobacterium thermophilum</name>
    <dbReference type="NCBI Taxonomy" id="2734"/>
    <lineage>
        <taxon>Bacteria</taxon>
        <taxon>Bacillati</taxon>
        <taxon>Bacillota</taxon>
        <taxon>Clostridia</taxon>
        <taxon>Eubacteriales</taxon>
        <taxon>Symbiobacteriaceae</taxon>
        <taxon>Symbiobacterium</taxon>
    </lineage>
</organism>
<evidence type="ECO:0000313" key="12">
    <source>
        <dbReference type="Proteomes" id="UP000732377"/>
    </source>
</evidence>
<dbReference type="InterPro" id="IPR031157">
    <property type="entry name" value="G_TR_CS"/>
</dbReference>
<dbReference type="CDD" id="cd04171">
    <property type="entry name" value="SelB"/>
    <property type="match status" value="1"/>
</dbReference>
<evidence type="ECO:0000313" key="11">
    <source>
        <dbReference type="EMBL" id="MBY6276764.1"/>
    </source>
</evidence>
<dbReference type="Pfam" id="PF03144">
    <property type="entry name" value="GTP_EFTU_D2"/>
    <property type="match status" value="1"/>
</dbReference>
<dbReference type="Gene3D" id="2.40.30.10">
    <property type="entry name" value="Translation factors"/>
    <property type="match status" value="2"/>
</dbReference>
<reference evidence="11" key="1">
    <citation type="submission" date="2017-11" db="EMBL/GenBank/DDBJ databases">
        <title>Three new genomes from thermophilic consortium.</title>
        <authorList>
            <person name="Quaggio R."/>
            <person name="Amgarten D."/>
            <person name="Setubal J.C."/>
        </authorList>
    </citation>
    <scope>NUCLEOTIDE SEQUENCE</scope>
    <source>
        <strain evidence="11">ZCTH01-B2</strain>
    </source>
</reference>
<evidence type="ECO:0000256" key="2">
    <source>
        <dbReference type="ARBA" id="ARBA00015953"/>
    </source>
</evidence>
<dbReference type="CDD" id="cd15491">
    <property type="entry name" value="selB_III"/>
    <property type="match status" value="1"/>
</dbReference>
<keyword evidence="11" id="KW-0251">Elongation factor</keyword>
<dbReference type="Pfam" id="PF09107">
    <property type="entry name" value="WHD_3rd_SelB"/>
    <property type="match status" value="1"/>
</dbReference>
<dbReference type="PRINTS" id="PR00315">
    <property type="entry name" value="ELONGATNFCT"/>
</dbReference>
<keyword evidence="4" id="KW-0547">Nucleotide-binding</keyword>
<evidence type="ECO:0000256" key="8">
    <source>
        <dbReference type="ARBA" id="ARBA00031615"/>
    </source>
</evidence>
<dbReference type="NCBIfam" id="TIGR00231">
    <property type="entry name" value="small_GTP"/>
    <property type="match status" value="1"/>
</dbReference>
<evidence type="ECO:0000256" key="7">
    <source>
        <dbReference type="ARBA" id="ARBA00025526"/>
    </source>
</evidence>
<dbReference type="PANTHER" id="PTHR43721">
    <property type="entry name" value="ELONGATION FACTOR TU-RELATED"/>
    <property type="match status" value="1"/>
</dbReference>
<keyword evidence="6" id="KW-0342">GTP-binding</keyword>
<dbReference type="GO" id="GO:0003746">
    <property type="term" value="F:translation elongation factor activity"/>
    <property type="evidence" value="ECO:0007669"/>
    <property type="project" value="UniProtKB-KW"/>
</dbReference>
<dbReference type="InterPro" id="IPR015191">
    <property type="entry name" value="SelB_WHD4"/>
</dbReference>
<dbReference type="Gene3D" id="1.10.10.10">
    <property type="entry name" value="Winged helix-like DNA-binding domain superfamily/Winged helix DNA-binding domain"/>
    <property type="match status" value="1"/>
</dbReference>
<dbReference type="Pfam" id="PF00009">
    <property type="entry name" value="GTP_EFTU"/>
    <property type="match status" value="1"/>
</dbReference>
<dbReference type="PROSITE" id="PS00301">
    <property type="entry name" value="G_TR_1"/>
    <property type="match status" value="1"/>
</dbReference>
<dbReference type="SUPFAM" id="SSF46785">
    <property type="entry name" value="Winged helix' DNA-binding domain"/>
    <property type="match status" value="3"/>
</dbReference>
<dbReference type="Gene3D" id="1.10.10.2770">
    <property type="match status" value="1"/>
</dbReference>
<name>A0A953I9Y7_SYMTR</name>
<sequence length="708" mass="76175">MSWATSRPFPAPPRPTSRACSPAATCRTPGTARRSLPPGRAAWPRWTASGSWRKWPRRRGRSPSNGAGPAGRAGRKEGAVKHYIIGTAGHVDHGKSALIRALTGVETDRLPEEKERGISIDIGFARFPLPSGRRAAVIDVPGHEKFVRNMLAGITGIDLVILVVAADEGVMPQTREHLDILRLLEISKGLVAITKIDLVDEEMVELVEADVAEAVAGTFLEGAPVCRVSSVTGEGLDHLLRTVDALLAETEPKDTTAFARLPIDRAFVRPGFGTVVTGTLVGGVIRQGDRMELLPLGIEVRVRGLQVHGEPVELAQAGQRVAVNLAGIERSDVRRGHVLCAPGALRPTRSFAGRLHLLESWPKELKHGERVHLHTGTSEVLARVLLLEGDALKPGGTAYVQLKLEEPVVVGRGDRYIIRSYSPVHTVGGGMVIEPHAQYRRSQAKAAIAELQAKESGGTGGVIAETLLRAGMTPLGLGELAKRTGVTVETVRTELPGLGADVRELEGGLWIHRRGFGQFCDAVRAELETFYGRYPLRSGLGKEELRRKLGLGGKEFAALLAAAEAAGELSVNRDRVALPGRAPALNGAQAKLAERLRAAIAGAGFSPLTVAELKQQVPGADTEEVIIYLIEQGEAVRVGDDLVIAAPVLEEAVRRTREHLKARGRLTVAEFRDLLGTSRKYALPLLEWMDEQRITRRAGEERVAGPNG</sequence>
<dbReference type="Pfam" id="PF09106">
    <property type="entry name" value="WHD_2nd_SelB"/>
    <property type="match status" value="1"/>
</dbReference>
<dbReference type="SUPFAM" id="SSF50465">
    <property type="entry name" value="EF-Tu/eEF-1alpha/eIF2-gamma C-terminal domain"/>
    <property type="match status" value="1"/>
</dbReference>
<evidence type="ECO:0000259" key="10">
    <source>
        <dbReference type="PROSITE" id="PS51722"/>
    </source>
</evidence>
<dbReference type="GO" id="GO:0005525">
    <property type="term" value="F:GTP binding"/>
    <property type="evidence" value="ECO:0007669"/>
    <property type="project" value="UniProtKB-KW"/>
</dbReference>
<protein>
    <recommendedName>
        <fullName evidence="2">Selenocysteine-specific elongation factor</fullName>
    </recommendedName>
    <alternativeName>
        <fullName evidence="8">SelB translation factor</fullName>
    </alternativeName>
</protein>